<dbReference type="RefSeq" id="WP_114245344.1">
    <property type="nucleotide sequence ID" value="NZ_CP027306.1"/>
</dbReference>
<evidence type="ECO:0000313" key="2">
    <source>
        <dbReference type="Proteomes" id="UP000252698"/>
    </source>
</evidence>
<dbReference type="AlphaFoldDB" id="A0A2Z5JEM4"/>
<name>A0A2Z5JEM4_STRAR</name>
<protein>
    <submittedName>
        <fullName evidence="1">Uncharacterized protein</fullName>
    </submittedName>
</protein>
<evidence type="ECO:0000313" key="1">
    <source>
        <dbReference type="EMBL" id="AXE78780.1"/>
    </source>
</evidence>
<organism evidence="1 2">
    <name type="scientific">Streptomyces atratus</name>
    <dbReference type="NCBI Taxonomy" id="1893"/>
    <lineage>
        <taxon>Bacteria</taxon>
        <taxon>Bacillati</taxon>
        <taxon>Actinomycetota</taxon>
        <taxon>Actinomycetes</taxon>
        <taxon>Kitasatosporales</taxon>
        <taxon>Streptomycetaceae</taxon>
        <taxon>Streptomyces</taxon>
    </lineage>
</organism>
<gene>
    <name evidence="1" type="ORF">C5746_19715</name>
</gene>
<sequence length="144" mass="15711">MDAELLALASAAGTAVVTALTTDLWERARGSVGALWERAYPDRASTVQADLTDTRTLLLTTDEVTPGGTDIEEVSAQEWRLRFRRLLSTHPDLAQELRRVLVEELTPALPAQQTPQSGSTVFHAAPTGHARVYQSAGDMNINER</sequence>
<accession>A0A2Z5JEM4</accession>
<proteinExistence type="predicted"/>
<dbReference type="EMBL" id="CP027306">
    <property type="protein sequence ID" value="AXE78780.1"/>
    <property type="molecule type" value="Genomic_DNA"/>
</dbReference>
<reference evidence="1 2" key="1">
    <citation type="journal article" date="2018" name="Front. Microbiol.">
        <title>Genome Sequencing of Streptomyces atratus SCSIOZH16 and Activation Production of Nocardamine via Metabolic Engineering.</title>
        <authorList>
            <person name="Li Y."/>
            <person name="Zhang C."/>
            <person name="Liu C."/>
            <person name="Ju J."/>
            <person name="Ma J."/>
        </authorList>
    </citation>
    <scope>NUCLEOTIDE SEQUENCE [LARGE SCALE GENOMIC DNA]</scope>
    <source>
        <strain evidence="1 2">SCSIO_ZH16</strain>
    </source>
</reference>
<dbReference type="Proteomes" id="UP000252698">
    <property type="component" value="Chromosome"/>
</dbReference>
<dbReference type="KEGG" id="sata:C5746_19715"/>
<dbReference type="GeneID" id="95520678"/>